<reference evidence="1" key="1">
    <citation type="submission" date="2021-06" db="EMBL/GenBank/DDBJ databases">
        <authorList>
            <consortium name="Wellcome Sanger Institute Data Sharing"/>
        </authorList>
    </citation>
    <scope>NUCLEOTIDE SEQUENCE [LARGE SCALE GENOMIC DNA]</scope>
</reference>
<evidence type="ECO:0000313" key="1">
    <source>
        <dbReference type="Ensembl" id="ENSECRP00000018692.1"/>
    </source>
</evidence>
<sequence length="61" mass="6849">MQTGCSTRSVILNETCRAVYMLTRRRLPPPLTSLVKSSLFTHVHSSLLFLAARCQSHFITA</sequence>
<keyword evidence="2" id="KW-1185">Reference proteome</keyword>
<evidence type="ECO:0000313" key="2">
    <source>
        <dbReference type="Proteomes" id="UP000694620"/>
    </source>
</evidence>
<proteinExistence type="predicted"/>
<organism evidence="1 2">
    <name type="scientific">Erpetoichthys calabaricus</name>
    <name type="common">Rope fish</name>
    <name type="synonym">Calamoichthys calabaricus</name>
    <dbReference type="NCBI Taxonomy" id="27687"/>
    <lineage>
        <taxon>Eukaryota</taxon>
        <taxon>Metazoa</taxon>
        <taxon>Chordata</taxon>
        <taxon>Craniata</taxon>
        <taxon>Vertebrata</taxon>
        <taxon>Euteleostomi</taxon>
        <taxon>Actinopterygii</taxon>
        <taxon>Polypteriformes</taxon>
        <taxon>Polypteridae</taxon>
        <taxon>Erpetoichthys</taxon>
    </lineage>
</organism>
<dbReference type="AlphaFoldDB" id="A0A8C4SM22"/>
<reference evidence="1" key="3">
    <citation type="submission" date="2025-09" db="UniProtKB">
        <authorList>
            <consortium name="Ensembl"/>
        </authorList>
    </citation>
    <scope>IDENTIFICATION</scope>
</reference>
<accession>A0A8C4SM22</accession>
<dbReference type="Proteomes" id="UP000694620">
    <property type="component" value="Chromosome 14"/>
</dbReference>
<dbReference type="Ensembl" id="ENSECRT00000019070.1">
    <property type="protein sequence ID" value="ENSECRP00000018692.1"/>
    <property type="gene ID" value="ENSECRG00000012497.1"/>
</dbReference>
<protein>
    <submittedName>
        <fullName evidence="1">Uncharacterized protein</fullName>
    </submittedName>
</protein>
<reference evidence="1" key="2">
    <citation type="submission" date="2025-08" db="UniProtKB">
        <authorList>
            <consortium name="Ensembl"/>
        </authorList>
    </citation>
    <scope>IDENTIFICATION</scope>
</reference>
<name>A0A8C4SM22_ERPCA</name>